<evidence type="ECO:0000313" key="3">
    <source>
        <dbReference type="Proteomes" id="UP000315842"/>
    </source>
</evidence>
<dbReference type="EMBL" id="BJLP01000019">
    <property type="protein sequence ID" value="GEA80944.1"/>
    <property type="molecule type" value="Genomic_DNA"/>
</dbReference>
<dbReference type="Proteomes" id="UP000315842">
    <property type="component" value="Unassembled WGS sequence"/>
</dbReference>
<accession>A0A4Y3KC46</accession>
<dbReference type="GO" id="GO:0005975">
    <property type="term" value="P:carbohydrate metabolic process"/>
    <property type="evidence" value="ECO:0007669"/>
    <property type="project" value="UniProtKB-ARBA"/>
</dbReference>
<name>A0A4Y3KC46_CELUD</name>
<evidence type="ECO:0000259" key="1">
    <source>
        <dbReference type="Pfam" id="PF16640"/>
    </source>
</evidence>
<gene>
    <name evidence="2" type="ORF">CUD01_13880</name>
</gene>
<evidence type="ECO:0000313" key="2">
    <source>
        <dbReference type="EMBL" id="GEA80944.1"/>
    </source>
</evidence>
<dbReference type="AlphaFoldDB" id="A0A4Y3KC46"/>
<keyword evidence="3" id="KW-1185">Reference proteome</keyword>
<organism evidence="2 3">
    <name type="scientific">Cellulomonas uda</name>
    <dbReference type="NCBI Taxonomy" id="1714"/>
    <lineage>
        <taxon>Bacteria</taxon>
        <taxon>Bacillati</taxon>
        <taxon>Actinomycetota</taxon>
        <taxon>Actinomycetes</taxon>
        <taxon>Micrococcales</taxon>
        <taxon>Cellulomonadaceae</taxon>
        <taxon>Cellulomonas</taxon>
    </lineage>
</organism>
<dbReference type="Pfam" id="PF16640">
    <property type="entry name" value="Big_3_5"/>
    <property type="match status" value="1"/>
</dbReference>
<dbReference type="InterPro" id="IPR032109">
    <property type="entry name" value="Big_3_5"/>
</dbReference>
<sequence>MKYGRPVAVTVKVTSTQGTPTGKVRVLEGSRNLGTTTLSGGAASFRLRGLAVGTHTLTVVYDGNATHATSQATVTVKVMRTTSRTKVSTPSVTVGTAPRATVTVISNVTVTGKATVTVRKGTTVVAKVTGTLRSGVVTVTLPKLARGTYAVSATYGGSTTITGSTGGTTLVVNPR</sequence>
<feature type="domain" description="Bacterial Ig-like" evidence="1">
    <location>
        <begin position="2"/>
        <end position="78"/>
    </location>
</feature>
<reference evidence="2 3" key="1">
    <citation type="submission" date="2019-06" db="EMBL/GenBank/DDBJ databases">
        <title>Whole genome shotgun sequence of Cellulomonas uda NBRC 3747.</title>
        <authorList>
            <person name="Hosoyama A."/>
            <person name="Uohara A."/>
            <person name="Ohji S."/>
            <person name="Ichikawa N."/>
        </authorList>
    </citation>
    <scope>NUCLEOTIDE SEQUENCE [LARGE SCALE GENOMIC DNA]</scope>
    <source>
        <strain evidence="2 3">NBRC 3747</strain>
    </source>
</reference>
<protein>
    <recommendedName>
        <fullName evidence="1">Bacterial Ig-like domain-containing protein</fullName>
    </recommendedName>
</protein>
<dbReference type="InterPro" id="IPR013783">
    <property type="entry name" value="Ig-like_fold"/>
</dbReference>
<dbReference type="Gene3D" id="2.60.40.10">
    <property type="entry name" value="Immunoglobulins"/>
    <property type="match status" value="1"/>
</dbReference>
<comment type="caution">
    <text evidence="2">The sequence shown here is derived from an EMBL/GenBank/DDBJ whole genome shotgun (WGS) entry which is preliminary data.</text>
</comment>
<proteinExistence type="predicted"/>